<dbReference type="GeneID" id="28723487"/>
<dbReference type="STRING" id="45286.A0A109UYM3"/>
<comment type="similarity">
    <text evidence="2 12">Belongs to the CybS family.</text>
</comment>
<evidence type="ECO:0000256" key="4">
    <source>
        <dbReference type="ARBA" id="ARBA00022692"/>
    </source>
</evidence>
<dbReference type="OrthoDB" id="18577at2759"/>
<keyword evidence="3" id="KW-0813">Transport</keyword>
<reference evidence="13 14" key="1">
    <citation type="submission" date="2016-01" db="EMBL/GenBank/DDBJ databases">
        <title>Genome sequence of the yeast Holleya sinecauda.</title>
        <authorList>
            <person name="Dietrich F.S."/>
        </authorList>
    </citation>
    <scope>NUCLEOTIDE SEQUENCE [LARGE SCALE GENOMIC DNA]</scope>
    <source>
        <strain evidence="13 14">ATCC 58844</strain>
    </source>
</reference>
<keyword evidence="11" id="KW-0408">Iron</keyword>
<dbReference type="InterPro" id="IPR034804">
    <property type="entry name" value="SQR/QFR_C/D"/>
</dbReference>
<dbReference type="GO" id="GO:0046872">
    <property type="term" value="F:metal ion binding"/>
    <property type="evidence" value="ECO:0007669"/>
    <property type="project" value="UniProtKB-KW"/>
</dbReference>
<dbReference type="AlphaFoldDB" id="A0A109UYM3"/>
<keyword evidence="9 12" id="KW-0472">Membrane</keyword>
<evidence type="ECO:0000256" key="5">
    <source>
        <dbReference type="ARBA" id="ARBA00022792"/>
    </source>
</evidence>
<dbReference type="GO" id="GO:0042721">
    <property type="term" value="C:TIM22 mitochondrial import inner membrane insertion complex"/>
    <property type="evidence" value="ECO:0007669"/>
    <property type="project" value="TreeGrafter"/>
</dbReference>
<comment type="subcellular location">
    <subcellularLocation>
        <location evidence="1 12">Mitochondrion inner membrane</location>
        <topology evidence="1 12">Multi-pass membrane protein</topology>
    </subcellularLocation>
</comment>
<dbReference type="SUPFAM" id="SSF81343">
    <property type="entry name" value="Fumarate reductase respiratory complex transmembrane subunits"/>
    <property type="match status" value="1"/>
</dbReference>
<gene>
    <name evidence="13" type="ORF">AW171_hschr42133</name>
</gene>
<evidence type="ECO:0000313" key="14">
    <source>
        <dbReference type="Proteomes" id="UP000243052"/>
    </source>
</evidence>
<organism evidence="13 14">
    <name type="scientific">Eremothecium sinecaudum</name>
    <dbReference type="NCBI Taxonomy" id="45286"/>
    <lineage>
        <taxon>Eukaryota</taxon>
        <taxon>Fungi</taxon>
        <taxon>Dikarya</taxon>
        <taxon>Ascomycota</taxon>
        <taxon>Saccharomycotina</taxon>
        <taxon>Saccharomycetes</taxon>
        <taxon>Saccharomycetales</taxon>
        <taxon>Saccharomycetaceae</taxon>
        <taxon>Eremothecium</taxon>
    </lineage>
</organism>
<dbReference type="InterPro" id="IPR007992">
    <property type="entry name" value="CybS"/>
</dbReference>
<dbReference type="Gene3D" id="1.20.1300.10">
    <property type="entry name" value="Fumarate reductase/succinate dehydrogenase, transmembrane subunit"/>
    <property type="match status" value="1"/>
</dbReference>
<dbReference type="PANTHER" id="PTHR13337:SF2">
    <property type="entry name" value="SUCCINATE DEHYDROGENASE [UBIQUINONE] CYTOCHROME B SMALL SUBUNIT, MITOCHONDRIAL"/>
    <property type="match status" value="1"/>
</dbReference>
<keyword evidence="4 12" id="KW-0812">Transmembrane</keyword>
<proteinExistence type="inferred from homology"/>
<keyword evidence="7 12" id="KW-1133">Transmembrane helix</keyword>
<feature type="binding site" description="axial binding residue" evidence="11">
    <location>
        <position position="110"/>
    </location>
    <ligand>
        <name>heme b</name>
        <dbReference type="ChEBI" id="CHEBI:60344"/>
        <note>ligand shared with SDHC</note>
    </ligand>
    <ligandPart>
        <name>Fe</name>
        <dbReference type="ChEBI" id="CHEBI:18248"/>
    </ligandPart>
</feature>
<sequence length="180" mass="19815">MFRTGLGGPGVLSSYSRNLCLRRSISLKPNFSRFKLIPPPAGGVQGDVNEAFKPPAANYLEGSYHWYYERITSVALIPMFAIVPFYGALTGTLVGFPILDAVLCSTILIHGHLGLTSCIIDYIPKRKFGIWHNIARAMLLAGSVVGLCGIYELETNDNGLTDLVLKLWNGKNSEDANYRY</sequence>
<evidence type="ECO:0000256" key="10">
    <source>
        <dbReference type="PIRSR" id="PIRSR607992-1"/>
    </source>
</evidence>
<evidence type="ECO:0000256" key="9">
    <source>
        <dbReference type="ARBA" id="ARBA00023136"/>
    </source>
</evidence>
<evidence type="ECO:0000256" key="11">
    <source>
        <dbReference type="PIRSR" id="PIRSR607992-2"/>
    </source>
</evidence>
<evidence type="ECO:0000256" key="2">
    <source>
        <dbReference type="ARBA" id="ARBA00007294"/>
    </source>
</evidence>
<evidence type="ECO:0000256" key="1">
    <source>
        <dbReference type="ARBA" id="ARBA00004448"/>
    </source>
</evidence>
<keyword evidence="8 12" id="KW-0496">Mitochondrion</keyword>
<dbReference type="RefSeq" id="XP_017987244.1">
    <property type="nucleotide sequence ID" value="XM_018132178.1"/>
</dbReference>
<keyword evidence="14" id="KW-1185">Reference proteome</keyword>
<feature type="transmembrane region" description="Helical" evidence="12">
    <location>
        <begin position="95"/>
        <end position="122"/>
    </location>
</feature>
<evidence type="ECO:0000256" key="6">
    <source>
        <dbReference type="ARBA" id="ARBA00022946"/>
    </source>
</evidence>
<dbReference type="Pfam" id="PF05328">
    <property type="entry name" value="CybS"/>
    <property type="match status" value="1"/>
</dbReference>
<keyword evidence="11" id="KW-0479">Metal-binding</keyword>
<evidence type="ECO:0000256" key="8">
    <source>
        <dbReference type="ARBA" id="ARBA00023128"/>
    </source>
</evidence>
<dbReference type="CDD" id="cd03496">
    <property type="entry name" value="SQR_TypeC_CybS"/>
    <property type="match status" value="1"/>
</dbReference>
<feature type="transmembrane region" description="Helical" evidence="12">
    <location>
        <begin position="134"/>
        <end position="153"/>
    </location>
</feature>
<dbReference type="PANTHER" id="PTHR13337">
    <property type="entry name" value="SUCCINATE DEHYDROGENASE"/>
    <property type="match status" value="1"/>
</dbReference>
<evidence type="ECO:0000256" key="12">
    <source>
        <dbReference type="RuleBase" id="RU364031"/>
    </source>
</evidence>
<dbReference type="Proteomes" id="UP000243052">
    <property type="component" value="Chromosome iv"/>
</dbReference>
<evidence type="ECO:0000313" key="13">
    <source>
        <dbReference type="EMBL" id="AMD20248.1"/>
    </source>
</evidence>
<dbReference type="GO" id="GO:0008320">
    <property type="term" value="F:protein transmembrane transporter activity"/>
    <property type="evidence" value="ECO:0007669"/>
    <property type="project" value="TreeGrafter"/>
</dbReference>
<accession>A0A109UYM3</accession>
<dbReference type="GO" id="GO:0045039">
    <property type="term" value="P:protein insertion into mitochondrial inner membrane"/>
    <property type="evidence" value="ECO:0007669"/>
    <property type="project" value="TreeGrafter"/>
</dbReference>
<feature type="binding site" evidence="10">
    <location>
        <position position="122"/>
    </location>
    <ligand>
        <name>a ubiquinone</name>
        <dbReference type="ChEBI" id="CHEBI:16389"/>
        <note>ligand shared with IP/SDHB</note>
    </ligand>
</feature>
<feature type="transmembrane region" description="Helical" evidence="12">
    <location>
        <begin position="71"/>
        <end position="89"/>
    </location>
</feature>
<evidence type="ECO:0000256" key="3">
    <source>
        <dbReference type="ARBA" id="ARBA00022448"/>
    </source>
</evidence>
<name>A0A109UYM3_9SACH</name>
<keyword evidence="6 12" id="KW-0809">Transit peptide</keyword>
<protein>
    <recommendedName>
        <fullName evidence="12">Succinate dehydrogenase [ubiquinone] cytochrome b small subunit</fullName>
    </recommendedName>
</protein>
<evidence type="ECO:0000256" key="7">
    <source>
        <dbReference type="ARBA" id="ARBA00022989"/>
    </source>
</evidence>
<dbReference type="EMBL" id="CP014244">
    <property type="protein sequence ID" value="AMD20248.1"/>
    <property type="molecule type" value="Genomic_DNA"/>
</dbReference>
<keyword evidence="5 12" id="KW-0999">Mitochondrion inner membrane</keyword>